<keyword evidence="6" id="KW-0143">Chaperone</keyword>
<evidence type="ECO:0000256" key="9">
    <source>
        <dbReference type="PROSITE-ProRule" id="PRU00339"/>
    </source>
</evidence>
<dbReference type="Proteomes" id="UP000234767">
    <property type="component" value="Unassembled WGS sequence"/>
</dbReference>
<accession>A0A2I1XEW9</accession>
<evidence type="ECO:0000256" key="4">
    <source>
        <dbReference type="ARBA" id="ARBA00022989"/>
    </source>
</evidence>
<dbReference type="InterPro" id="IPR011990">
    <property type="entry name" value="TPR-like_helical_dom_sf"/>
</dbReference>
<name>A0A2I1XEW9_NEISI</name>
<dbReference type="RefSeq" id="WP_101809667.1">
    <property type="nucleotide sequence ID" value="NZ_PKJO01000001.1"/>
</dbReference>
<evidence type="ECO:0000256" key="1">
    <source>
        <dbReference type="ARBA" id="ARBA00004401"/>
    </source>
</evidence>
<dbReference type="PIRSF" id="PIRSF006170">
    <property type="entry name" value="YfgM"/>
    <property type="match status" value="1"/>
</dbReference>
<feature type="repeat" description="TPR" evidence="9">
    <location>
        <begin position="161"/>
        <end position="194"/>
    </location>
</feature>
<protein>
    <recommendedName>
        <fullName evidence="8">Ancillary SecYEG translocon subunit</fullName>
    </recommendedName>
</protein>
<dbReference type="Gene3D" id="1.25.40.10">
    <property type="entry name" value="Tetratricopeptide repeat domain"/>
    <property type="match status" value="1"/>
</dbReference>
<keyword evidence="9" id="KW-0802">TPR repeat</keyword>
<dbReference type="PROSITE" id="PS50005">
    <property type="entry name" value="TPR"/>
    <property type="match status" value="1"/>
</dbReference>
<comment type="subcellular location">
    <subcellularLocation>
        <location evidence="1">Cell membrane</location>
        <topology evidence="1">Single-pass type II membrane protein</topology>
    </subcellularLocation>
</comment>
<evidence type="ECO:0000256" key="10">
    <source>
        <dbReference type="SAM" id="Phobius"/>
    </source>
</evidence>
<comment type="caution">
    <text evidence="12">The sequence shown here is derived from an EMBL/GenBank/DDBJ whole genome shotgun (WGS) entry which is preliminary data.</text>
</comment>
<comment type="similarity">
    <text evidence="7">Belongs to the YfgM family.</text>
</comment>
<gene>
    <name evidence="12" type="ORF">CYK00_00870</name>
</gene>
<evidence type="ECO:0000256" key="3">
    <source>
        <dbReference type="ARBA" id="ARBA00022692"/>
    </source>
</evidence>
<feature type="domain" description="Ancillary SecYEG translocon subunit/Cell division coordinator CpoB TPR" evidence="11">
    <location>
        <begin position="15"/>
        <end position="207"/>
    </location>
</feature>
<evidence type="ECO:0000256" key="7">
    <source>
        <dbReference type="ARBA" id="ARBA00024197"/>
    </source>
</evidence>
<organism evidence="12 13">
    <name type="scientific">Neisseria sicca</name>
    <dbReference type="NCBI Taxonomy" id="490"/>
    <lineage>
        <taxon>Bacteria</taxon>
        <taxon>Pseudomonadati</taxon>
        <taxon>Pseudomonadota</taxon>
        <taxon>Betaproteobacteria</taxon>
        <taxon>Neisseriales</taxon>
        <taxon>Neisseriaceae</taxon>
        <taxon>Neisseria</taxon>
    </lineage>
</organism>
<dbReference type="PANTHER" id="PTHR38035">
    <property type="entry name" value="UPF0070 PROTEIN YFGM"/>
    <property type="match status" value="1"/>
</dbReference>
<evidence type="ECO:0000256" key="8">
    <source>
        <dbReference type="ARBA" id="ARBA00024235"/>
    </source>
</evidence>
<keyword evidence="5 10" id="KW-0472">Membrane</keyword>
<proteinExistence type="inferred from homology"/>
<reference evidence="12 13" key="1">
    <citation type="submission" date="2017-12" db="EMBL/GenBank/DDBJ databases">
        <title>Phylogenetic diversity of female urinary microbiome.</title>
        <authorList>
            <person name="Thomas-White K."/>
            <person name="Wolfe A.J."/>
        </authorList>
    </citation>
    <scope>NUCLEOTIDE SEQUENCE [LARGE SCALE GENOMIC DNA]</scope>
    <source>
        <strain evidence="12 13">UMB0321</strain>
    </source>
</reference>
<evidence type="ECO:0000256" key="2">
    <source>
        <dbReference type="ARBA" id="ARBA00022475"/>
    </source>
</evidence>
<evidence type="ECO:0000256" key="5">
    <source>
        <dbReference type="ARBA" id="ARBA00023136"/>
    </source>
</evidence>
<dbReference type="Pfam" id="PF09976">
    <property type="entry name" value="TPR_21"/>
    <property type="match status" value="1"/>
</dbReference>
<dbReference type="InterPro" id="IPR019734">
    <property type="entry name" value="TPR_rpt"/>
</dbReference>
<dbReference type="InterPro" id="IPR026039">
    <property type="entry name" value="YfgM"/>
</dbReference>
<evidence type="ECO:0000256" key="6">
    <source>
        <dbReference type="ARBA" id="ARBA00023186"/>
    </source>
</evidence>
<dbReference type="GO" id="GO:0044877">
    <property type="term" value="F:protein-containing complex binding"/>
    <property type="evidence" value="ECO:0007669"/>
    <property type="project" value="InterPro"/>
</dbReference>
<dbReference type="SUPFAM" id="SSF48452">
    <property type="entry name" value="TPR-like"/>
    <property type="match status" value="1"/>
</dbReference>
<evidence type="ECO:0000259" key="11">
    <source>
        <dbReference type="Pfam" id="PF09976"/>
    </source>
</evidence>
<keyword evidence="3 10" id="KW-0812">Transmembrane</keyword>
<dbReference type="GO" id="GO:0005886">
    <property type="term" value="C:plasma membrane"/>
    <property type="evidence" value="ECO:0007669"/>
    <property type="project" value="UniProtKB-SubCell"/>
</dbReference>
<dbReference type="InterPro" id="IPR018704">
    <property type="entry name" value="SecYEG/CpoB_TPR"/>
</dbReference>
<dbReference type="EMBL" id="PKJO01000001">
    <property type="protein sequence ID" value="PLA41186.1"/>
    <property type="molecule type" value="Genomic_DNA"/>
</dbReference>
<dbReference type="AlphaFoldDB" id="A0A2I1XEW9"/>
<keyword evidence="4 10" id="KW-1133">Transmembrane helix</keyword>
<dbReference type="PANTHER" id="PTHR38035:SF1">
    <property type="entry name" value="ANCILLARY SECYEG TRANSLOCON SUBUNIT"/>
    <property type="match status" value="1"/>
</dbReference>
<feature type="transmembrane region" description="Helical" evidence="10">
    <location>
        <begin position="24"/>
        <end position="42"/>
    </location>
</feature>
<sequence>MAAHLEEQQELDNFKYFWKSTGRWLFALLIAAALGYLGYTMYKSHKVSKSQEAAEVLAKIVDKMQAKASQAEVNADLTNLQQNYPDSIAAAQATLMAAATEYDARRYDVAEGHLNWLLKNQKAPLVQALAAQRLGIVLLQQKKYDAAIAALNTKVEADFEPLLLEAKGDVYAAQNKTKEAAQSYQQALEKLPKDAIERELLQMKLDSQK</sequence>
<dbReference type="SMART" id="SM00028">
    <property type="entry name" value="TPR"/>
    <property type="match status" value="2"/>
</dbReference>
<evidence type="ECO:0000313" key="12">
    <source>
        <dbReference type="EMBL" id="PLA41186.1"/>
    </source>
</evidence>
<keyword evidence="2" id="KW-1003">Cell membrane</keyword>
<evidence type="ECO:0000313" key="13">
    <source>
        <dbReference type="Proteomes" id="UP000234767"/>
    </source>
</evidence>